<feature type="region of interest" description="Disordered" evidence="1">
    <location>
        <begin position="73"/>
        <end position="94"/>
    </location>
</feature>
<dbReference type="GeneID" id="10804677"/>
<dbReference type="AlphaFoldDB" id="F7W890"/>
<sequence>MLYSTFVSGTALAMLAAPGHKGPMPGYGIEDITWELQTDSGTTFNVTGNIQQMMQYAEKNKIVLKQNNNLSSSNVFSGSHRDDEDSSLACNTKDGGLQENLARKDAIKWGILHLRKVTSKPLNGPPR</sequence>
<dbReference type="VEuPathDB" id="FungiDB:SMAC_08239"/>
<evidence type="ECO:0000256" key="1">
    <source>
        <dbReference type="SAM" id="MobiDB-lite"/>
    </source>
</evidence>
<protein>
    <submittedName>
        <fullName evidence="2">WGS project CABT00000000 data, contig 2.43</fullName>
    </submittedName>
</protein>
<dbReference type="KEGG" id="smp:10804677"/>
<dbReference type="Proteomes" id="UP000001881">
    <property type="component" value="Unassembled WGS sequence"/>
</dbReference>
<dbReference type="HOGENOM" id="CLU_1971863_0_0_1"/>
<evidence type="ECO:0000313" key="3">
    <source>
        <dbReference type="Proteomes" id="UP000001881"/>
    </source>
</evidence>
<proteinExistence type="predicted"/>
<reference evidence="2 3" key="1">
    <citation type="journal article" date="2010" name="PLoS Genet.">
        <title>De novo assembly of a 40 Mb eukaryotic genome from short sequence reads: Sordaria macrospora, a model organism for fungal morphogenesis.</title>
        <authorList>
            <person name="Nowrousian M."/>
            <person name="Stajich J."/>
            <person name="Chu M."/>
            <person name="Engh I."/>
            <person name="Espagne E."/>
            <person name="Halliday K."/>
            <person name="Kamerewerd J."/>
            <person name="Kempken F."/>
            <person name="Knab B."/>
            <person name="Kuo H.C."/>
            <person name="Osiewacz H.D."/>
            <person name="Poeggeler S."/>
            <person name="Read N."/>
            <person name="Seiler S."/>
            <person name="Smith K."/>
            <person name="Zickler D."/>
            <person name="Kueck U."/>
            <person name="Freitag M."/>
        </authorList>
    </citation>
    <scope>NUCLEOTIDE SEQUENCE [LARGE SCALE GENOMIC DNA]</scope>
    <source>
        <strain evidence="3">ATCC MYA-333 / DSM 997 / K(L3346) / K-hell</strain>
        <tissue evidence="2">Mycelium</tissue>
    </source>
</reference>
<keyword evidence="3" id="KW-1185">Reference proteome</keyword>
<organism evidence="2 3">
    <name type="scientific">Sordaria macrospora (strain ATCC MYA-333 / DSM 997 / K(L3346) / K-hell)</name>
    <dbReference type="NCBI Taxonomy" id="771870"/>
    <lineage>
        <taxon>Eukaryota</taxon>
        <taxon>Fungi</taxon>
        <taxon>Dikarya</taxon>
        <taxon>Ascomycota</taxon>
        <taxon>Pezizomycotina</taxon>
        <taxon>Sordariomycetes</taxon>
        <taxon>Sordariomycetidae</taxon>
        <taxon>Sordariales</taxon>
        <taxon>Sordariaceae</taxon>
        <taxon>Sordaria</taxon>
    </lineage>
</organism>
<name>F7W890_SORMK</name>
<evidence type="ECO:0000313" key="2">
    <source>
        <dbReference type="EMBL" id="CCC13735.1"/>
    </source>
</evidence>
<dbReference type="OrthoDB" id="4589349at2759"/>
<accession>F7W890</accession>
<dbReference type="EMBL" id="CABT02000043">
    <property type="protein sequence ID" value="CCC13735.1"/>
    <property type="molecule type" value="Genomic_DNA"/>
</dbReference>
<dbReference type="InParanoid" id="F7W890"/>
<gene>
    <name evidence="2" type="ORF">SMAC_08239</name>
</gene>
<comment type="caution">
    <text evidence="2">The sequence shown here is derived from an EMBL/GenBank/DDBJ whole genome shotgun (WGS) entry which is preliminary data.</text>
</comment>